<gene>
    <name evidence="1" type="ORF">AVDCRST_MAG93-2422</name>
</gene>
<proteinExistence type="predicted"/>
<accession>A0A6J4J3S4</accession>
<name>A0A6J4J3S4_9CHLR</name>
<evidence type="ECO:0000313" key="1">
    <source>
        <dbReference type="EMBL" id="CAA9266233.1"/>
    </source>
</evidence>
<reference evidence="1" key="1">
    <citation type="submission" date="2020-02" db="EMBL/GenBank/DDBJ databases">
        <authorList>
            <person name="Meier V. D."/>
        </authorList>
    </citation>
    <scope>NUCLEOTIDE SEQUENCE</scope>
    <source>
        <strain evidence="1">AVDCRST_MAG93</strain>
    </source>
</reference>
<dbReference type="EMBL" id="CADCTR010000826">
    <property type="protein sequence ID" value="CAA9266233.1"/>
    <property type="molecule type" value="Genomic_DNA"/>
</dbReference>
<sequence length="32" mass="3368">MGLVLTEMPVRILRTPGSARSGSTILDIVLGN</sequence>
<organism evidence="1">
    <name type="scientific">uncultured Chloroflexia bacterium</name>
    <dbReference type="NCBI Taxonomy" id="1672391"/>
    <lineage>
        <taxon>Bacteria</taxon>
        <taxon>Bacillati</taxon>
        <taxon>Chloroflexota</taxon>
        <taxon>Chloroflexia</taxon>
        <taxon>environmental samples</taxon>
    </lineage>
</organism>
<dbReference type="AlphaFoldDB" id="A0A6J4J3S4"/>
<protein>
    <submittedName>
        <fullName evidence="1">Uncharacterized protein</fullName>
    </submittedName>
</protein>